<feature type="domain" description="Serine aminopeptidase S33" evidence="1">
    <location>
        <begin position="28"/>
        <end position="264"/>
    </location>
</feature>
<evidence type="ECO:0000259" key="1">
    <source>
        <dbReference type="Pfam" id="PF12146"/>
    </source>
</evidence>
<evidence type="ECO:0000313" key="3">
    <source>
        <dbReference type="EMBL" id="PTD98190.1"/>
    </source>
</evidence>
<reference evidence="3 4" key="1">
    <citation type="submission" date="2018-03" db="EMBL/GenBank/DDBJ databases">
        <authorList>
            <person name="Keele B.F."/>
        </authorList>
    </citation>
    <scope>NUCLEOTIDE SEQUENCE [LARGE SCALE GENOMIC DNA]</scope>
    <source>
        <strain evidence="3 4">D20</strain>
    </source>
</reference>
<dbReference type="InterPro" id="IPR029063">
    <property type="entry name" value="SAM-dependent_MTases_sf"/>
</dbReference>
<accession>A0A2T4IK93</accession>
<dbReference type="InterPro" id="IPR022744">
    <property type="entry name" value="MeTrfase_dom_put"/>
</dbReference>
<proteinExistence type="predicted"/>
<dbReference type="Pfam" id="PF12147">
    <property type="entry name" value="Methyltransf_20"/>
    <property type="match status" value="1"/>
</dbReference>
<dbReference type="Gene3D" id="3.40.50.1820">
    <property type="entry name" value="alpha/beta hydrolase"/>
    <property type="match status" value="1"/>
</dbReference>
<dbReference type="Proteomes" id="UP000241193">
    <property type="component" value="Unassembled WGS sequence"/>
</dbReference>
<dbReference type="InterPro" id="IPR051044">
    <property type="entry name" value="MAG_DAG_Lipase"/>
</dbReference>
<dbReference type="Gene3D" id="3.40.50.150">
    <property type="entry name" value="Vaccinia Virus protein VP39"/>
    <property type="match status" value="1"/>
</dbReference>
<dbReference type="InterPro" id="IPR022742">
    <property type="entry name" value="Hydrolase_4"/>
</dbReference>
<protein>
    <submittedName>
        <fullName evidence="3">Uncharacterized protein</fullName>
    </submittedName>
</protein>
<dbReference type="SUPFAM" id="SSF53474">
    <property type="entry name" value="alpha/beta-Hydrolases"/>
    <property type="match status" value="1"/>
</dbReference>
<evidence type="ECO:0000259" key="2">
    <source>
        <dbReference type="Pfam" id="PF12147"/>
    </source>
</evidence>
<dbReference type="InterPro" id="IPR029058">
    <property type="entry name" value="AB_hydrolase_fold"/>
</dbReference>
<keyword evidence="4" id="KW-1185">Reference proteome</keyword>
<dbReference type="SUPFAM" id="SSF53335">
    <property type="entry name" value="S-adenosyl-L-methionine-dependent methyltransferases"/>
    <property type="match status" value="1"/>
</dbReference>
<sequence length="583" mass="65116">MHRHCEQHYFATHDGQQLFYRRWPAVEPRRGCVVMFHRGHEHSGRMAHLVDELDLAAFDFYAWDARGHGLSPGARGDSPSLGTSVRDVQTFVEHIERQWGIPREDMAVLAQSVGAVLISTWAHDYAPRVRCLVLASPAFKVKLYVPFARAGLALMRRWRGNFFVNSYVKAKFLTHDAERQASYDSDPLIARAISVNILLALYEAGERVVADAQAITLPTQLLISGADWVVHKKPQRDFFARLGARDKEVHELPGFYHDTLGERDRAVALEKVRGFVLRQFERAGERVDLRDAHRAGATWEEAQALAAPLAALSPRGMYWSFYRFGLKLGGLVSAGVRLGHQTGFDSGSTLDYVYRDTATGSGPLGRMVDRQYLDAVGWRGIRQRKLHVEELLRHALERLQGEGRALHLVDVAAGHGRYVLDGVARSGHQPDSIVLRDFSDINVRDGAALISSRGLDGIARFEKGDAFDAGQLAALSPRPTLGIVSGLYELFADNDMVARSLAGLAAAVEEGGYLIYTGQPWHPQLEMIARALTSHRGGEAWVMRRRTQAEMDQLVEEAGFEKLDQRIDEWGIFTVSLARRRPA</sequence>
<name>A0A2T4IK93_9RHOO</name>
<feature type="domain" description="Methyltransferase" evidence="2">
    <location>
        <begin position="272"/>
        <end position="580"/>
    </location>
</feature>
<dbReference type="OrthoDB" id="9806902at2"/>
<dbReference type="FunFam" id="3.40.50.1820:FF:000201">
    <property type="entry name" value="Alpha/beta fold hydrolase"/>
    <property type="match status" value="1"/>
</dbReference>
<dbReference type="FunFam" id="3.40.50.150:FF:000266">
    <property type="entry name" value="Alpha/beta fold hydrolase"/>
    <property type="match status" value="1"/>
</dbReference>
<gene>
    <name evidence="3" type="ORF">C8261_01915</name>
</gene>
<dbReference type="RefSeq" id="WP_107491950.1">
    <property type="nucleotide sequence ID" value="NZ_PZKC01000001.1"/>
</dbReference>
<dbReference type="EMBL" id="PZKC01000001">
    <property type="protein sequence ID" value="PTD98190.1"/>
    <property type="molecule type" value="Genomic_DNA"/>
</dbReference>
<organism evidence="3 4">
    <name type="scientific">Pseudothauera lacus</name>
    <dbReference type="NCBI Taxonomy" id="2136175"/>
    <lineage>
        <taxon>Bacteria</taxon>
        <taxon>Pseudomonadati</taxon>
        <taxon>Pseudomonadota</taxon>
        <taxon>Betaproteobacteria</taxon>
        <taxon>Rhodocyclales</taxon>
        <taxon>Zoogloeaceae</taxon>
        <taxon>Pseudothauera</taxon>
    </lineage>
</organism>
<dbReference type="Pfam" id="PF12146">
    <property type="entry name" value="Hydrolase_4"/>
    <property type="match status" value="1"/>
</dbReference>
<reference evidence="3 4" key="2">
    <citation type="submission" date="2018-04" db="EMBL/GenBank/DDBJ databases">
        <title>Thauera lacus sp. nov., isolated from an saline lake in Inner Mongolia, China.</title>
        <authorList>
            <person name="Liang Q.-Y."/>
        </authorList>
    </citation>
    <scope>NUCLEOTIDE SEQUENCE [LARGE SCALE GENOMIC DNA]</scope>
    <source>
        <strain evidence="3 4">D20</strain>
    </source>
</reference>
<comment type="caution">
    <text evidence="3">The sequence shown here is derived from an EMBL/GenBank/DDBJ whole genome shotgun (WGS) entry which is preliminary data.</text>
</comment>
<dbReference type="PANTHER" id="PTHR11614">
    <property type="entry name" value="PHOSPHOLIPASE-RELATED"/>
    <property type="match status" value="1"/>
</dbReference>
<dbReference type="AlphaFoldDB" id="A0A2T4IK93"/>
<evidence type="ECO:0000313" key="4">
    <source>
        <dbReference type="Proteomes" id="UP000241193"/>
    </source>
</evidence>